<keyword evidence="2" id="KW-1185">Reference proteome</keyword>
<dbReference type="PANTHER" id="PTHR35586:SF2">
    <property type="entry name" value="SLL1542 PROTEIN"/>
    <property type="match status" value="1"/>
</dbReference>
<organism evidence="1 2">
    <name type="scientific">Laspinema palackyanum D2a</name>
    <dbReference type="NCBI Taxonomy" id="2953684"/>
    <lineage>
        <taxon>Bacteria</taxon>
        <taxon>Bacillati</taxon>
        <taxon>Cyanobacteriota</taxon>
        <taxon>Cyanophyceae</taxon>
        <taxon>Oscillatoriophycideae</taxon>
        <taxon>Oscillatoriales</taxon>
        <taxon>Laspinemataceae</taxon>
        <taxon>Laspinema</taxon>
        <taxon>Laspinema palackyanum</taxon>
    </lineage>
</organism>
<comment type="caution">
    <text evidence="1">The sequence shown here is derived from an EMBL/GenBank/DDBJ whole genome shotgun (WGS) entry which is preliminary data.</text>
</comment>
<dbReference type="NCBIfam" id="TIGR01784">
    <property type="entry name" value="T_den_put_tspse"/>
    <property type="match status" value="1"/>
</dbReference>
<dbReference type="Proteomes" id="UP001525890">
    <property type="component" value="Unassembled WGS sequence"/>
</dbReference>
<name>A0ABT2MP84_9CYAN</name>
<proteinExistence type="predicted"/>
<reference evidence="1 2" key="1">
    <citation type="journal article" date="2022" name="Front. Microbiol.">
        <title>High genomic differentiation and limited gene flow indicate recent cryptic speciation within the genus Laspinema (cyanobacteria).</title>
        <authorList>
            <person name="Stanojkovic A."/>
            <person name="Skoupy S."/>
            <person name="Skaloud P."/>
            <person name="Dvorak P."/>
        </authorList>
    </citation>
    <scope>NUCLEOTIDE SEQUENCE [LARGE SCALE GENOMIC DNA]</scope>
    <source>
        <strain evidence="1 2">D2a</strain>
    </source>
</reference>
<dbReference type="InterPro" id="IPR022573">
    <property type="entry name" value="DUF2887"/>
</dbReference>
<protein>
    <submittedName>
        <fullName evidence="1">Rpn family recombination-promoting nuclease/putative transposase</fullName>
    </submittedName>
</protein>
<dbReference type="RefSeq" id="WP_368006203.1">
    <property type="nucleotide sequence ID" value="NZ_JAMXFF010000011.1"/>
</dbReference>
<evidence type="ECO:0000313" key="1">
    <source>
        <dbReference type="EMBL" id="MCT7966564.1"/>
    </source>
</evidence>
<dbReference type="PANTHER" id="PTHR35586">
    <property type="entry name" value="SLL1691 PROTEIN"/>
    <property type="match status" value="1"/>
</dbReference>
<gene>
    <name evidence="1" type="ORF">NG799_09490</name>
</gene>
<dbReference type="EMBL" id="JAMXFF010000011">
    <property type="protein sequence ID" value="MCT7966564.1"/>
    <property type="molecule type" value="Genomic_DNA"/>
</dbReference>
<evidence type="ECO:0000313" key="2">
    <source>
        <dbReference type="Proteomes" id="UP001525890"/>
    </source>
</evidence>
<dbReference type="Pfam" id="PF11103">
    <property type="entry name" value="DUF2887"/>
    <property type="match status" value="1"/>
</dbReference>
<sequence>MKTDTIFYRIFQQYPRSFFELIHSSPGDAEEYQFTSVEVKQLAFRLDGLFLPKTDKPDQPFYLAEVQFQADETFYSRIFAELFLYLRQYQPRSPWRVVIIYPSRTQEREQPHQFQELLESGRVTRIYLNELDNPDDSLGFAIVKLVVEPEQEAIATAKRLITQAQQELTVAPLQRDIIELIETIIVYKLPQASREEIAQMLGLTDLKQTRFYQEAFVEGNQQAKRDFVQRLANRGESLEEIAQLSDLPLSVVQEILDSLKQSQG</sequence>
<accession>A0ABT2MP84</accession>
<dbReference type="InterPro" id="IPR010106">
    <property type="entry name" value="RpnA"/>
</dbReference>